<evidence type="ECO:0000259" key="2">
    <source>
        <dbReference type="PROSITE" id="PS50110"/>
    </source>
</evidence>
<evidence type="ECO:0000313" key="3">
    <source>
        <dbReference type="EMBL" id="MBB3972008.1"/>
    </source>
</evidence>
<evidence type="ECO:0000256" key="1">
    <source>
        <dbReference type="PROSITE-ProRule" id="PRU00169"/>
    </source>
</evidence>
<protein>
    <submittedName>
        <fullName evidence="3">Two-component SAPR family response regulator</fullName>
    </submittedName>
</protein>
<evidence type="ECO:0000313" key="4">
    <source>
        <dbReference type="Proteomes" id="UP000528964"/>
    </source>
</evidence>
<sequence>MTPIQDPPLAGWKVLIVEDQFLIASDMKRIVAALGGETIGPCRSVEQARELLASRSPDFALLDINLDDKPVFDLAEELSHRGVPFVFASGYDDFAVPEPYRHVPRLDKPLSRADLEQAVLRLRAGVSPS</sequence>
<accession>A0A7W6CVT1</accession>
<dbReference type="RefSeq" id="WP_183393835.1">
    <property type="nucleotide sequence ID" value="NZ_JACIDR010000001.1"/>
</dbReference>
<feature type="modified residue" description="4-aspartylphosphate" evidence="1">
    <location>
        <position position="63"/>
    </location>
</feature>
<dbReference type="AlphaFoldDB" id="A0A7W6CVT1"/>
<dbReference type="SUPFAM" id="SSF52172">
    <property type="entry name" value="CheY-like"/>
    <property type="match status" value="1"/>
</dbReference>
<comment type="caution">
    <text evidence="3">The sequence shown here is derived from an EMBL/GenBank/DDBJ whole genome shotgun (WGS) entry which is preliminary data.</text>
</comment>
<keyword evidence="1" id="KW-0597">Phosphoprotein</keyword>
<dbReference type="InterPro" id="IPR011006">
    <property type="entry name" value="CheY-like_superfamily"/>
</dbReference>
<dbReference type="Gene3D" id="3.40.50.2300">
    <property type="match status" value="1"/>
</dbReference>
<proteinExistence type="predicted"/>
<reference evidence="3 4" key="1">
    <citation type="submission" date="2020-08" db="EMBL/GenBank/DDBJ databases">
        <title>Genomic Encyclopedia of Type Strains, Phase IV (KMG-IV): sequencing the most valuable type-strain genomes for metagenomic binning, comparative biology and taxonomic classification.</title>
        <authorList>
            <person name="Goeker M."/>
        </authorList>
    </citation>
    <scope>NUCLEOTIDE SEQUENCE [LARGE SCALE GENOMIC DNA]</scope>
    <source>
        <strain evidence="3 4">DSM 25481</strain>
    </source>
</reference>
<feature type="domain" description="Response regulatory" evidence="2">
    <location>
        <begin position="13"/>
        <end position="123"/>
    </location>
</feature>
<name>A0A7W6CVT1_9HYPH</name>
<dbReference type="GO" id="GO:0000160">
    <property type="term" value="P:phosphorelay signal transduction system"/>
    <property type="evidence" value="ECO:0007669"/>
    <property type="project" value="InterPro"/>
</dbReference>
<keyword evidence="4" id="KW-1185">Reference proteome</keyword>
<organism evidence="3 4">
    <name type="scientific">Hansschlegelia beijingensis</name>
    <dbReference type="NCBI Taxonomy" id="1133344"/>
    <lineage>
        <taxon>Bacteria</taxon>
        <taxon>Pseudomonadati</taxon>
        <taxon>Pseudomonadota</taxon>
        <taxon>Alphaproteobacteria</taxon>
        <taxon>Hyphomicrobiales</taxon>
        <taxon>Methylopilaceae</taxon>
        <taxon>Hansschlegelia</taxon>
    </lineage>
</organism>
<dbReference type="SMART" id="SM00448">
    <property type="entry name" value="REC"/>
    <property type="match status" value="1"/>
</dbReference>
<dbReference type="EMBL" id="JACIDR010000001">
    <property type="protein sequence ID" value="MBB3972008.1"/>
    <property type="molecule type" value="Genomic_DNA"/>
</dbReference>
<dbReference type="PROSITE" id="PS50110">
    <property type="entry name" value="RESPONSE_REGULATORY"/>
    <property type="match status" value="1"/>
</dbReference>
<dbReference type="InterPro" id="IPR001789">
    <property type="entry name" value="Sig_transdc_resp-reg_receiver"/>
</dbReference>
<dbReference type="Proteomes" id="UP000528964">
    <property type="component" value="Unassembled WGS sequence"/>
</dbReference>
<dbReference type="Pfam" id="PF00072">
    <property type="entry name" value="Response_reg"/>
    <property type="match status" value="1"/>
</dbReference>
<gene>
    <name evidence="3" type="ORF">GGR24_000641</name>
</gene>